<dbReference type="InterPro" id="IPR002108">
    <property type="entry name" value="ADF-H"/>
</dbReference>
<sequence>MTSTVDIAPSLLDELRSFRLAKRSSKGAALVAKIDKTKLFIEKEEILDPITPEELEEELPEHSPRFVVFSTELRHADGRVSYPLVLIHWAPVSASMELSTLYASALSMFSVHANVGKVIDVREGGLTMPMLAERLGAGVPR</sequence>
<dbReference type="PIRSF" id="PIRSF001788">
    <property type="entry name" value="GMF-beta"/>
    <property type="match status" value="1"/>
</dbReference>
<dbReference type="EMBL" id="CP119893">
    <property type="protein sequence ID" value="WFD26269.1"/>
    <property type="molecule type" value="Genomic_DNA"/>
</dbReference>
<keyword evidence="2" id="KW-0963">Cytoplasm</keyword>
<dbReference type="Gene3D" id="3.40.20.10">
    <property type="entry name" value="Severin"/>
    <property type="match status" value="1"/>
</dbReference>
<dbReference type="InterPro" id="IPR011171">
    <property type="entry name" value="GMF"/>
</dbReference>
<feature type="domain" description="ADF-H" evidence="3">
    <location>
        <begin position="2"/>
        <end position="136"/>
    </location>
</feature>
<evidence type="ECO:0000313" key="5">
    <source>
        <dbReference type="Proteomes" id="UP001213623"/>
    </source>
</evidence>
<dbReference type="SMART" id="SM00102">
    <property type="entry name" value="ADF"/>
    <property type="match status" value="1"/>
</dbReference>
<dbReference type="GO" id="GO:0071846">
    <property type="term" value="P:actin filament debranching"/>
    <property type="evidence" value="ECO:0007669"/>
    <property type="project" value="InterPro"/>
</dbReference>
<keyword evidence="2" id="KW-0539">Nucleus</keyword>
<dbReference type="PROSITE" id="PS51263">
    <property type="entry name" value="ADF_H"/>
    <property type="match status" value="1"/>
</dbReference>
<dbReference type="AlphaFoldDB" id="A0AAF0EII0"/>
<dbReference type="GO" id="GO:0030479">
    <property type="term" value="C:actin cortical patch"/>
    <property type="evidence" value="ECO:0007669"/>
    <property type="project" value="TreeGrafter"/>
</dbReference>
<dbReference type="GO" id="GO:0005634">
    <property type="term" value="C:nucleus"/>
    <property type="evidence" value="ECO:0007669"/>
    <property type="project" value="UniProtKB-SubCell"/>
</dbReference>
<organism evidence="4 5">
    <name type="scientific">Malassezia nana</name>
    <dbReference type="NCBI Taxonomy" id="180528"/>
    <lineage>
        <taxon>Eukaryota</taxon>
        <taxon>Fungi</taxon>
        <taxon>Dikarya</taxon>
        <taxon>Basidiomycota</taxon>
        <taxon>Ustilaginomycotina</taxon>
        <taxon>Malasseziomycetes</taxon>
        <taxon>Malasseziales</taxon>
        <taxon>Malasseziaceae</taxon>
        <taxon>Malassezia</taxon>
    </lineage>
</organism>
<keyword evidence="5" id="KW-1185">Reference proteome</keyword>
<dbReference type="Proteomes" id="UP001213623">
    <property type="component" value="Chromosome 2"/>
</dbReference>
<dbReference type="InterPro" id="IPR029006">
    <property type="entry name" value="ADF-H/Gelsolin-like_dom_sf"/>
</dbReference>
<dbReference type="GO" id="GO:0034316">
    <property type="term" value="P:negative regulation of Arp2/3 complex-mediated actin nucleation"/>
    <property type="evidence" value="ECO:0007669"/>
    <property type="project" value="TreeGrafter"/>
</dbReference>
<evidence type="ECO:0000256" key="2">
    <source>
        <dbReference type="PIRNR" id="PIRNR001788"/>
    </source>
</evidence>
<comment type="similarity">
    <text evidence="1 2">Belongs to the actin-binding proteins ADF family. GMF subfamily.</text>
</comment>
<dbReference type="PANTHER" id="PTHR11249">
    <property type="entry name" value="GLIAL FACTOR NATURATION FACTOR"/>
    <property type="match status" value="1"/>
</dbReference>
<dbReference type="GO" id="GO:0003779">
    <property type="term" value="F:actin binding"/>
    <property type="evidence" value="ECO:0007669"/>
    <property type="project" value="InterPro"/>
</dbReference>
<gene>
    <name evidence="4" type="ORF">MNAN1_001246</name>
</gene>
<protein>
    <recommendedName>
        <fullName evidence="3">ADF-H domain-containing protein</fullName>
    </recommendedName>
</protein>
<dbReference type="SUPFAM" id="SSF55753">
    <property type="entry name" value="Actin depolymerizing proteins"/>
    <property type="match status" value="1"/>
</dbReference>
<dbReference type="PANTHER" id="PTHR11249:SF2">
    <property type="entry name" value="GLIA MATURATION FACTOR"/>
    <property type="match status" value="1"/>
</dbReference>
<dbReference type="Pfam" id="PF00241">
    <property type="entry name" value="Cofilin_ADF"/>
    <property type="match status" value="1"/>
</dbReference>
<evidence type="ECO:0000259" key="3">
    <source>
        <dbReference type="PROSITE" id="PS51263"/>
    </source>
</evidence>
<proteinExistence type="inferred from homology"/>
<reference evidence="4" key="1">
    <citation type="submission" date="2023-03" db="EMBL/GenBank/DDBJ databases">
        <title>Mating type loci evolution in Malassezia.</title>
        <authorList>
            <person name="Coelho M.A."/>
        </authorList>
    </citation>
    <scope>NUCLEOTIDE SEQUENCE</scope>
    <source>
        <strain evidence="4">CBS 9557</strain>
    </source>
</reference>
<comment type="subcellular location">
    <subcellularLocation>
        <location evidence="2">Cytoplasm</location>
    </subcellularLocation>
    <subcellularLocation>
        <location evidence="2">Nucleus</location>
    </subcellularLocation>
</comment>
<dbReference type="GO" id="GO:0071933">
    <property type="term" value="F:Arp2/3 complex binding"/>
    <property type="evidence" value="ECO:0007669"/>
    <property type="project" value="InterPro"/>
</dbReference>
<evidence type="ECO:0000256" key="1">
    <source>
        <dbReference type="ARBA" id="ARBA00010055"/>
    </source>
</evidence>
<evidence type="ECO:0000313" key="4">
    <source>
        <dbReference type="EMBL" id="WFD26269.1"/>
    </source>
</evidence>
<name>A0AAF0EII0_9BASI</name>
<accession>A0AAF0EII0</accession>